<feature type="binding site" evidence="8">
    <location>
        <position position="137"/>
    </location>
    <ligand>
        <name>(3R)-3-methyl-D-ornithine</name>
        <dbReference type="ChEBI" id="CHEBI:64642"/>
    </ligand>
</feature>
<feature type="binding site" evidence="7">
    <location>
        <position position="66"/>
    </location>
    <ligand>
        <name>[4Fe-4S] cluster</name>
        <dbReference type="ChEBI" id="CHEBI:49883"/>
        <note>4Fe-4S-S-AdoMet</note>
    </ligand>
</feature>
<dbReference type="PIRSF" id="PIRSF004762">
    <property type="entry name" value="CHP00423"/>
    <property type="match status" value="1"/>
</dbReference>
<dbReference type="CDD" id="cd01335">
    <property type="entry name" value="Radical_SAM"/>
    <property type="match status" value="1"/>
</dbReference>
<feature type="binding site" evidence="7">
    <location>
        <position position="69"/>
    </location>
    <ligand>
        <name>[4Fe-4S] cluster</name>
        <dbReference type="ChEBI" id="CHEBI:49883"/>
        <note>4Fe-4S-S-AdoMet</note>
    </ligand>
</feature>
<dbReference type="OrthoDB" id="9775764at2"/>
<dbReference type="PANTHER" id="PTHR43726:SF1">
    <property type="entry name" value="BIOTIN SYNTHASE"/>
    <property type="match status" value="1"/>
</dbReference>
<dbReference type="SMART" id="SM00729">
    <property type="entry name" value="Elp3"/>
    <property type="match status" value="1"/>
</dbReference>
<sequence length="351" mass="39968">MKKILNKLYSTNNLERRELIKLLSSIDNKHKKILFEYADIVRKKIYGKKVFLRGIIEFSNYCKNSCMYCGLYASNKIINRYRMSKFEIMECCKKGYEMGYRTFVLQSGEDPYYTDEMLKSTISSIKHAFPDAAITLSIGERTKLSFNMLFNAGADRYLLRHEAAEKNLYEKLHPHMSHDNRINCLKILKDIGYQVGAGFIVGLPNQSLEDIVEDLMFLKNLNPHMVGIGPFISHPQTPLKNSPNGSVDMTIICLSIIRLLLPHVLLPATTALRCLDAHSWERSLKAGANVIMTNLTPQEQRKKYDIYKGKGNTADNANTLTVEVKDLIKNAGYEVDMGRGDHISISKLSLI</sequence>
<evidence type="ECO:0000256" key="1">
    <source>
        <dbReference type="ARBA" id="ARBA00022485"/>
    </source>
</evidence>
<keyword evidence="2 7" id="KW-0949">S-adenosyl-L-methionine</keyword>
<evidence type="ECO:0000259" key="9">
    <source>
        <dbReference type="PROSITE" id="PS51918"/>
    </source>
</evidence>
<dbReference type="EMBL" id="FRAG01000008">
    <property type="protein sequence ID" value="SHJ76264.1"/>
    <property type="molecule type" value="Genomic_DNA"/>
</dbReference>
<evidence type="ECO:0000256" key="7">
    <source>
        <dbReference type="PIRSR" id="PIRSR004762-1"/>
    </source>
</evidence>
<dbReference type="SFLD" id="SFLDG01280">
    <property type="entry name" value="HydE/PylB-like"/>
    <property type="match status" value="1"/>
</dbReference>
<dbReference type="Gene3D" id="3.20.20.70">
    <property type="entry name" value="Aldolase class I"/>
    <property type="match status" value="1"/>
</dbReference>
<dbReference type="InterPro" id="IPR024021">
    <property type="entry name" value="FeFe-hyd_HydE_rSAM"/>
</dbReference>
<dbReference type="GO" id="GO:0042364">
    <property type="term" value="P:water-soluble vitamin biosynthetic process"/>
    <property type="evidence" value="ECO:0007669"/>
    <property type="project" value="UniProtKB-ARBA"/>
</dbReference>
<dbReference type="SFLD" id="SFLDG01060">
    <property type="entry name" value="BATS_domain_containing"/>
    <property type="match status" value="1"/>
</dbReference>
<dbReference type="AlphaFoldDB" id="A0A1M6LYI7"/>
<dbReference type="SUPFAM" id="SSF102114">
    <property type="entry name" value="Radical SAM enzymes"/>
    <property type="match status" value="1"/>
</dbReference>
<feature type="binding site" evidence="8">
    <location>
        <position position="181"/>
    </location>
    <ligand>
        <name>S-adenosyl-L-methionine</name>
        <dbReference type="ChEBI" id="CHEBI:59789"/>
    </ligand>
</feature>
<organism evidence="10 11">
    <name type="scientific">Paramaledivibacter caminithermalis (strain DSM 15212 / CIP 107654 / DViRD3)</name>
    <name type="common">Clostridium caminithermale</name>
    <dbReference type="NCBI Taxonomy" id="1121301"/>
    <lineage>
        <taxon>Bacteria</taxon>
        <taxon>Bacillati</taxon>
        <taxon>Bacillota</taxon>
        <taxon>Clostridia</taxon>
        <taxon>Peptostreptococcales</taxon>
        <taxon>Caminicellaceae</taxon>
        <taxon>Paramaledivibacter</taxon>
    </lineage>
</organism>
<evidence type="ECO:0000256" key="6">
    <source>
        <dbReference type="ARBA" id="ARBA00034078"/>
    </source>
</evidence>
<dbReference type="GO" id="GO:0044272">
    <property type="term" value="P:sulfur compound biosynthetic process"/>
    <property type="evidence" value="ECO:0007669"/>
    <property type="project" value="UniProtKB-ARBA"/>
</dbReference>
<keyword evidence="11" id="KW-1185">Reference proteome</keyword>
<dbReference type="PANTHER" id="PTHR43726">
    <property type="entry name" value="3-METHYLORNITHINE SYNTHASE"/>
    <property type="match status" value="1"/>
</dbReference>
<dbReference type="Proteomes" id="UP000184465">
    <property type="component" value="Unassembled WGS sequence"/>
</dbReference>
<evidence type="ECO:0000313" key="10">
    <source>
        <dbReference type="EMBL" id="SHJ76264.1"/>
    </source>
</evidence>
<dbReference type="SMART" id="SM00876">
    <property type="entry name" value="BATS"/>
    <property type="match status" value="1"/>
</dbReference>
<dbReference type="InterPro" id="IPR006638">
    <property type="entry name" value="Elp3/MiaA/NifB-like_rSAM"/>
</dbReference>
<evidence type="ECO:0000256" key="8">
    <source>
        <dbReference type="PIRSR" id="PIRSR004762-2"/>
    </source>
</evidence>
<dbReference type="GO" id="GO:0051539">
    <property type="term" value="F:4 iron, 4 sulfur cluster binding"/>
    <property type="evidence" value="ECO:0007669"/>
    <property type="project" value="UniProtKB-KW"/>
</dbReference>
<evidence type="ECO:0000256" key="4">
    <source>
        <dbReference type="ARBA" id="ARBA00023004"/>
    </source>
</evidence>
<evidence type="ECO:0000256" key="2">
    <source>
        <dbReference type="ARBA" id="ARBA00022691"/>
    </source>
</evidence>
<comment type="cofactor">
    <cofactor evidence="6">
        <name>[2Fe-2S] cluster</name>
        <dbReference type="ChEBI" id="CHEBI:190135"/>
    </cofactor>
</comment>
<comment type="cofactor">
    <cofactor evidence="7">
        <name>[4Fe-4S] cluster</name>
        <dbReference type="ChEBI" id="CHEBI:49883"/>
    </cofactor>
    <text evidence="7">Binds 1 [4Fe-4S] cluster. The cluster is coordinated with 3 cysteines and an exchangeable S-adenosyl-L-methionine.</text>
</comment>
<dbReference type="InterPro" id="IPR058240">
    <property type="entry name" value="rSAM_sf"/>
</dbReference>
<dbReference type="STRING" id="1121301.SAMN02745912_00980"/>
<dbReference type="NCBIfam" id="TIGR03956">
    <property type="entry name" value="rSAM_HydE"/>
    <property type="match status" value="1"/>
</dbReference>
<dbReference type="Pfam" id="PF04055">
    <property type="entry name" value="Radical_SAM"/>
    <property type="match status" value="1"/>
</dbReference>
<evidence type="ECO:0000313" key="11">
    <source>
        <dbReference type="Proteomes" id="UP000184465"/>
    </source>
</evidence>
<dbReference type="GO" id="GO:0046872">
    <property type="term" value="F:metal ion binding"/>
    <property type="evidence" value="ECO:0007669"/>
    <property type="project" value="UniProtKB-KW"/>
</dbReference>
<name>A0A1M6LYI7_PARC5</name>
<dbReference type="InterPro" id="IPR010722">
    <property type="entry name" value="BATS_dom"/>
</dbReference>
<dbReference type="PROSITE" id="PS51918">
    <property type="entry name" value="RADICAL_SAM"/>
    <property type="match status" value="1"/>
</dbReference>
<reference evidence="10 11" key="1">
    <citation type="submission" date="2016-11" db="EMBL/GenBank/DDBJ databases">
        <authorList>
            <person name="Jaros S."/>
            <person name="Januszkiewicz K."/>
            <person name="Wedrychowicz H."/>
        </authorList>
    </citation>
    <scope>NUCLEOTIDE SEQUENCE [LARGE SCALE GENOMIC DNA]</scope>
    <source>
        <strain evidence="10 11">DSM 15212</strain>
    </source>
</reference>
<gene>
    <name evidence="10" type="ORF">SAMN02745912_00980</name>
</gene>
<dbReference type="GO" id="GO:0016740">
    <property type="term" value="F:transferase activity"/>
    <property type="evidence" value="ECO:0007669"/>
    <property type="project" value="TreeGrafter"/>
</dbReference>
<accession>A0A1M6LYI7</accession>
<dbReference type="SFLD" id="SFLDS00029">
    <property type="entry name" value="Radical_SAM"/>
    <property type="match status" value="1"/>
</dbReference>
<feature type="binding site" evidence="8">
    <location>
        <position position="162"/>
    </location>
    <ligand>
        <name>S-adenosyl-L-methionine</name>
        <dbReference type="ChEBI" id="CHEBI:59789"/>
    </ligand>
</feature>
<keyword evidence="3" id="KW-0479">Metal-binding</keyword>
<evidence type="ECO:0000256" key="3">
    <source>
        <dbReference type="ARBA" id="ARBA00022723"/>
    </source>
</evidence>
<dbReference type="RefSeq" id="WP_073147548.1">
    <property type="nucleotide sequence ID" value="NZ_FRAG01000008.1"/>
</dbReference>
<feature type="domain" description="Radical SAM core" evidence="9">
    <location>
        <begin position="48"/>
        <end position="269"/>
    </location>
</feature>
<dbReference type="InterPro" id="IPR007197">
    <property type="entry name" value="rSAM"/>
</dbReference>
<feature type="binding site" evidence="7">
    <location>
        <position position="62"/>
    </location>
    <ligand>
        <name>[4Fe-4S] cluster</name>
        <dbReference type="ChEBI" id="CHEBI:49883"/>
        <note>4Fe-4S-S-AdoMet</note>
    </ligand>
</feature>
<keyword evidence="1 7" id="KW-0004">4Fe-4S</keyword>
<dbReference type="InterPro" id="IPR034422">
    <property type="entry name" value="HydE/PylB-like"/>
</dbReference>
<proteinExistence type="predicted"/>
<dbReference type="InterPro" id="IPR013785">
    <property type="entry name" value="Aldolase_TIM"/>
</dbReference>
<keyword evidence="5 7" id="KW-0411">Iron-sulfur</keyword>
<protein>
    <submittedName>
        <fullName evidence="10">Iron-only hydrogenase maturation protein HydE</fullName>
    </submittedName>
</protein>
<evidence type="ECO:0000256" key="5">
    <source>
        <dbReference type="ARBA" id="ARBA00023014"/>
    </source>
</evidence>
<keyword evidence="4 7" id="KW-0408">Iron</keyword>